<gene>
    <name evidence="2" type="ORF">KGMB01110_19740</name>
</gene>
<evidence type="ECO:0000256" key="1">
    <source>
        <dbReference type="SAM" id="MobiDB-lite"/>
    </source>
</evidence>
<accession>A0A391P9B5</accession>
<comment type="caution">
    <text evidence="2">The sequence shown here is derived from an EMBL/GenBank/DDBJ whole genome shotgun (WGS) entry which is preliminary data.</text>
</comment>
<reference evidence="3" key="1">
    <citation type="submission" date="2018-09" db="EMBL/GenBank/DDBJ databases">
        <title>Draft Genome Sequence of Mediterraneibacter sp. KCTC 15684.</title>
        <authorList>
            <person name="Kim J.S."/>
            <person name="Han K.I."/>
            <person name="Suh M.K."/>
            <person name="Lee K.C."/>
            <person name="Eom M.K."/>
            <person name="Lee J.H."/>
            <person name="Park S.H."/>
            <person name="Kang S.W."/>
            <person name="Park J.E."/>
            <person name="Oh B.S."/>
            <person name="Yu S.Y."/>
            <person name="Choi S.H."/>
            <person name="Lee D.H."/>
            <person name="Yoon H."/>
            <person name="Kim B."/>
            <person name="Yang S.J."/>
            <person name="Lee J.S."/>
        </authorList>
    </citation>
    <scope>NUCLEOTIDE SEQUENCE [LARGE SCALE GENOMIC DNA]</scope>
    <source>
        <strain evidence="3">KCTC 15684</strain>
    </source>
</reference>
<dbReference type="AlphaFoldDB" id="A0A391P9B5"/>
<proteinExistence type="predicted"/>
<organism evidence="2 3">
    <name type="scientific">Mediterraneibacter butyricigenes</name>
    <dbReference type="NCBI Taxonomy" id="2316025"/>
    <lineage>
        <taxon>Bacteria</taxon>
        <taxon>Bacillati</taxon>
        <taxon>Bacillota</taxon>
        <taxon>Clostridia</taxon>
        <taxon>Lachnospirales</taxon>
        <taxon>Lachnospiraceae</taxon>
        <taxon>Mediterraneibacter</taxon>
    </lineage>
</organism>
<keyword evidence="3" id="KW-1185">Reference proteome</keyword>
<evidence type="ECO:0000313" key="3">
    <source>
        <dbReference type="Proteomes" id="UP000265643"/>
    </source>
</evidence>
<name>A0A391P9B5_9FIRM</name>
<sequence>MKAKCEEAGVIFCRDQLEYPGDGFQYLCNILDTGFLSTVEGMKWQNDFINGDATVAGTPEMMESLQLLERRRNLGMLNGDGTPDEDRESLCGVEQRSWRK</sequence>
<dbReference type="RefSeq" id="WP_119298183.1">
    <property type="nucleotide sequence ID" value="NZ_BHGK01000001.1"/>
</dbReference>
<feature type="region of interest" description="Disordered" evidence="1">
    <location>
        <begin position="75"/>
        <end position="100"/>
    </location>
</feature>
<dbReference type="EMBL" id="BHGK01000001">
    <property type="protein sequence ID" value="GCA67538.1"/>
    <property type="molecule type" value="Genomic_DNA"/>
</dbReference>
<evidence type="ECO:0000313" key="2">
    <source>
        <dbReference type="EMBL" id="GCA67538.1"/>
    </source>
</evidence>
<protein>
    <submittedName>
        <fullName evidence="2">Uncharacterized protein</fullName>
    </submittedName>
</protein>
<dbReference type="Proteomes" id="UP000265643">
    <property type="component" value="Unassembled WGS sequence"/>
</dbReference>